<dbReference type="Pfam" id="PF02219">
    <property type="entry name" value="MTHFR"/>
    <property type="match status" value="1"/>
</dbReference>
<comment type="cofactor">
    <cofactor evidence="1 6">
        <name>FAD</name>
        <dbReference type="ChEBI" id="CHEBI:57692"/>
    </cofactor>
</comment>
<dbReference type="Proteomes" id="UP001163831">
    <property type="component" value="Chromosome"/>
</dbReference>
<organism evidence="7 8">
    <name type="scientific">Candidatus Kirkpatrickella diaphorinae</name>
    <dbReference type="NCBI Taxonomy" id="2984322"/>
    <lineage>
        <taxon>Bacteria</taxon>
        <taxon>Pseudomonadati</taxon>
        <taxon>Pseudomonadota</taxon>
        <taxon>Alphaproteobacteria</taxon>
        <taxon>Acetobacterales</taxon>
        <taxon>Acetobacteraceae</taxon>
        <taxon>Candidatus Kirkpatrickella</taxon>
    </lineage>
</organism>
<keyword evidence="5 6" id="KW-0560">Oxidoreductase</keyword>
<dbReference type="Gene3D" id="3.20.20.220">
    <property type="match status" value="1"/>
</dbReference>
<comment type="similarity">
    <text evidence="6">Belongs to the methylenetetrahydrofolate reductase family.</text>
</comment>
<evidence type="ECO:0000256" key="5">
    <source>
        <dbReference type="ARBA" id="ARBA00023002"/>
    </source>
</evidence>
<keyword evidence="3 6" id="KW-0285">Flavoprotein</keyword>
<keyword evidence="4 6" id="KW-0274">FAD</keyword>
<comment type="pathway">
    <text evidence="2 6">One-carbon metabolism; tetrahydrofolate interconversion.</text>
</comment>
<evidence type="ECO:0000313" key="8">
    <source>
        <dbReference type="Proteomes" id="UP001163831"/>
    </source>
</evidence>
<dbReference type="EMBL" id="CP107052">
    <property type="protein sequence ID" value="UYH51322.1"/>
    <property type="molecule type" value="Genomic_DNA"/>
</dbReference>
<evidence type="ECO:0000256" key="6">
    <source>
        <dbReference type="RuleBase" id="RU003862"/>
    </source>
</evidence>
<evidence type="ECO:0000256" key="1">
    <source>
        <dbReference type="ARBA" id="ARBA00001974"/>
    </source>
</evidence>
<dbReference type="RefSeq" id="WP_319806916.1">
    <property type="nucleotide sequence ID" value="NZ_CP107052.1"/>
</dbReference>
<name>A0ABY6GIH5_9PROT</name>
<evidence type="ECO:0000256" key="3">
    <source>
        <dbReference type="ARBA" id="ARBA00022630"/>
    </source>
</evidence>
<evidence type="ECO:0000313" key="7">
    <source>
        <dbReference type="EMBL" id="UYH51322.1"/>
    </source>
</evidence>
<reference evidence="7" key="1">
    <citation type="submission" date="2022-10" db="EMBL/GenBank/DDBJ databases">
        <title>Candidatus Kirkpatrella diaphorinas gen. nov., sp. nov., an uncultured endosymbiont identified in a population of Diaphorina citri from Hawaii.</title>
        <authorList>
            <person name="Henry E.M."/>
            <person name="Carlson C.R."/>
            <person name="Kuo Y.-W."/>
        </authorList>
    </citation>
    <scope>NUCLEOTIDE SEQUENCE</scope>
    <source>
        <strain evidence="7">CADCRV1</strain>
    </source>
</reference>
<dbReference type="InterPro" id="IPR003171">
    <property type="entry name" value="Mehydrof_redctse-like"/>
</dbReference>
<dbReference type="InterPro" id="IPR029041">
    <property type="entry name" value="FAD-linked_oxidoreductase-like"/>
</dbReference>
<protein>
    <recommendedName>
        <fullName evidence="6">Methylenetetrahydrofolate reductase</fullName>
    </recommendedName>
</protein>
<dbReference type="SUPFAM" id="SSF51730">
    <property type="entry name" value="FAD-linked oxidoreductase"/>
    <property type="match status" value="1"/>
</dbReference>
<dbReference type="GO" id="GO:0004489">
    <property type="term" value="F:methylenetetrahydrofolate reductase [NAD(P)H] activity"/>
    <property type="evidence" value="ECO:0007669"/>
    <property type="project" value="UniProtKB-EC"/>
</dbReference>
<gene>
    <name evidence="7" type="ORF">N5W20_00065</name>
</gene>
<proteinExistence type="inferred from homology"/>
<accession>A0ABY6GIH5</accession>
<sequence length="248" mass="28080">MTRISIELVPRDAASLRQDFETVRRALPQAGLINIPDLTRMEMRSWEAAHLLNREGDIPVIPHIRAIDVAPDAPLPCSEESGINEILVVEGDPPADPSRPTYPNNSVEIIQRYQREAPHLKVYAAFDPYRRAPYQELEAVRRKIDAGAVGFFTQPLFDLPMLELCARWLEGQSVFWGVSPVVSERSRAYWENVNHVVFARDFDASLSANIAFARKVLSFVMKEKSNIYFMPLRINLAAYLSGLMMPAV</sequence>
<evidence type="ECO:0000256" key="2">
    <source>
        <dbReference type="ARBA" id="ARBA00004777"/>
    </source>
</evidence>
<evidence type="ECO:0000256" key="4">
    <source>
        <dbReference type="ARBA" id="ARBA00022827"/>
    </source>
</evidence>
<keyword evidence="8" id="KW-1185">Reference proteome</keyword>